<dbReference type="InterPro" id="IPR045378">
    <property type="entry name" value="LNT_N"/>
</dbReference>
<gene>
    <name evidence="11" type="ORF">JCM31447_04630</name>
</gene>
<keyword evidence="4" id="KW-0808">Transferase</keyword>
<evidence type="ECO:0000259" key="10">
    <source>
        <dbReference type="PROSITE" id="PS50263"/>
    </source>
</evidence>
<proteinExistence type="inferred from homology"/>
<dbReference type="InterPro" id="IPR004563">
    <property type="entry name" value="Apolipo_AcylTrfase"/>
</dbReference>
<feature type="transmembrane region" description="Helical" evidence="9">
    <location>
        <begin position="183"/>
        <end position="202"/>
    </location>
</feature>
<evidence type="ECO:0000256" key="3">
    <source>
        <dbReference type="ARBA" id="ARBA00022475"/>
    </source>
</evidence>
<keyword evidence="8" id="KW-0012">Acyltransferase</keyword>
<dbReference type="InterPro" id="IPR003010">
    <property type="entry name" value="C-N_Hydrolase"/>
</dbReference>
<keyword evidence="3" id="KW-1003">Cell membrane</keyword>
<comment type="subcellular location">
    <subcellularLocation>
        <location evidence="1">Cell membrane</location>
        <topology evidence="1">Multi-pass membrane protein</topology>
    </subcellularLocation>
</comment>
<feature type="transmembrane region" description="Helical" evidence="9">
    <location>
        <begin position="106"/>
        <end position="125"/>
    </location>
</feature>
<evidence type="ECO:0000313" key="12">
    <source>
        <dbReference type="Proteomes" id="UP000291236"/>
    </source>
</evidence>
<evidence type="ECO:0000256" key="8">
    <source>
        <dbReference type="ARBA" id="ARBA00023315"/>
    </source>
</evidence>
<dbReference type="KEGG" id="sbf:JCM31447_04630"/>
<dbReference type="InterPro" id="IPR036526">
    <property type="entry name" value="C-N_Hydrolase_sf"/>
</dbReference>
<dbReference type="Proteomes" id="UP000291236">
    <property type="component" value="Chromosome"/>
</dbReference>
<evidence type="ECO:0000256" key="7">
    <source>
        <dbReference type="ARBA" id="ARBA00023136"/>
    </source>
</evidence>
<keyword evidence="7 9" id="KW-0472">Membrane</keyword>
<evidence type="ECO:0000256" key="6">
    <source>
        <dbReference type="ARBA" id="ARBA00022989"/>
    </source>
</evidence>
<dbReference type="RefSeq" id="WP_130606109.1">
    <property type="nucleotide sequence ID" value="NZ_AP019368.1"/>
</dbReference>
<dbReference type="EMBL" id="AP019368">
    <property type="protein sequence ID" value="BBH52026.1"/>
    <property type="molecule type" value="Genomic_DNA"/>
</dbReference>
<evidence type="ECO:0000256" key="5">
    <source>
        <dbReference type="ARBA" id="ARBA00022692"/>
    </source>
</evidence>
<feature type="domain" description="CN hydrolase" evidence="10">
    <location>
        <begin position="215"/>
        <end position="447"/>
    </location>
</feature>
<evidence type="ECO:0000256" key="4">
    <source>
        <dbReference type="ARBA" id="ARBA00022679"/>
    </source>
</evidence>
<evidence type="ECO:0000313" key="11">
    <source>
        <dbReference type="EMBL" id="BBH52026.1"/>
    </source>
</evidence>
<dbReference type="Pfam" id="PF20154">
    <property type="entry name" value="LNT_N"/>
    <property type="match status" value="1"/>
</dbReference>
<dbReference type="PANTHER" id="PTHR38686">
    <property type="entry name" value="APOLIPOPROTEIN N-ACYLTRANSFERASE"/>
    <property type="match status" value="1"/>
</dbReference>
<dbReference type="GO" id="GO:0042158">
    <property type="term" value="P:lipoprotein biosynthetic process"/>
    <property type="evidence" value="ECO:0007669"/>
    <property type="project" value="InterPro"/>
</dbReference>
<keyword evidence="12" id="KW-1185">Reference proteome</keyword>
<evidence type="ECO:0000256" key="1">
    <source>
        <dbReference type="ARBA" id="ARBA00004651"/>
    </source>
</evidence>
<dbReference type="Pfam" id="PF00795">
    <property type="entry name" value="CN_hydrolase"/>
    <property type="match status" value="1"/>
</dbReference>
<feature type="transmembrane region" description="Helical" evidence="9">
    <location>
        <begin position="53"/>
        <end position="71"/>
    </location>
</feature>
<dbReference type="OrthoDB" id="9811121at2"/>
<evidence type="ECO:0000256" key="2">
    <source>
        <dbReference type="ARBA" id="ARBA00010065"/>
    </source>
</evidence>
<protein>
    <recommendedName>
        <fullName evidence="10">CN hydrolase domain-containing protein</fullName>
    </recommendedName>
</protein>
<dbReference type="SUPFAM" id="SSF56317">
    <property type="entry name" value="Carbon-nitrogen hydrolase"/>
    <property type="match status" value="1"/>
</dbReference>
<dbReference type="GO" id="GO:0005886">
    <property type="term" value="C:plasma membrane"/>
    <property type="evidence" value="ECO:0007669"/>
    <property type="project" value="UniProtKB-SubCell"/>
</dbReference>
<organism evidence="11 12">
    <name type="scientific">Fluviispira sanaruensis</name>
    <dbReference type="NCBI Taxonomy" id="2493639"/>
    <lineage>
        <taxon>Bacteria</taxon>
        <taxon>Pseudomonadati</taxon>
        <taxon>Bdellovibrionota</taxon>
        <taxon>Oligoflexia</taxon>
        <taxon>Silvanigrellales</taxon>
        <taxon>Silvanigrellaceae</taxon>
        <taxon>Fluviispira</taxon>
    </lineage>
</organism>
<reference evidence="11 12" key="1">
    <citation type="submission" date="2018-12" db="EMBL/GenBank/DDBJ databases">
        <title>Rubrispira sanarue gen. nov., sp., nov., a member of the order Silvanigrellales, isolated from a brackish lake in Hamamatsu Japan.</title>
        <authorList>
            <person name="Maejima Y."/>
            <person name="Iino T."/>
            <person name="Muraguchi Y."/>
            <person name="Fukuda K."/>
            <person name="Nojiri H."/>
            <person name="Ohkuma M."/>
            <person name="Moriuchi R."/>
            <person name="Dohra H."/>
            <person name="Kimbara K."/>
            <person name="Shintani M."/>
        </authorList>
    </citation>
    <scope>NUCLEOTIDE SEQUENCE [LARGE SCALE GENOMIC DNA]</scope>
    <source>
        <strain evidence="11 12">RF1110005</strain>
    </source>
</reference>
<accession>A0A4P2VGS9</accession>
<dbReference type="PANTHER" id="PTHR38686:SF1">
    <property type="entry name" value="APOLIPOPROTEIN N-ACYLTRANSFERASE"/>
    <property type="match status" value="1"/>
</dbReference>
<feature type="transmembrane region" description="Helical" evidence="9">
    <location>
        <begin position="29"/>
        <end position="46"/>
    </location>
</feature>
<feature type="transmembrane region" description="Helical" evidence="9">
    <location>
        <begin position="145"/>
        <end position="176"/>
    </location>
</feature>
<dbReference type="GO" id="GO:0016410">
    <property type="term" value="F:N-acyltransferase activity"/>
    <property type="evidence" value="ECO:0007669"/>
    <property type="project" value="InterPro"/>
</dbReference>
<dbReference type="AlphaFoldDB" id="A0A4P2VGS9"/>
<name>A0A4P2VGS9_FLUSA</name>
<keyword evidence="5 9" id="KW-0812">Transmembrane</keyword>
<feature type="transmembrane region" description="Helical" evidence="9">
    <location>
        <begin position="77"/>
        <end position="99"/>
    </location>
</feature>
<dbReference type="PROSITE" id="PS50263">
    <property type="entry name" value="CN_HYDROLASE"/>
    <property type="match status" value="1"/>
</dbReference>
<feature type="transmembrane region" description="Helical" evidence="9">
    <location>
        <begin position="462"/>
        <end position="481"/>
    </location>
</feature>
<comment type="similarity">
    <text evidence="2">Belongs to the CN hydrolase family. Apolipoprotein N-acyltransferase subfamily.</text>
</comment>
<evidence type="ECO:0000256" key="9">
    <source>
        <dbReference type="SAM" id="Phobius"/>
    </source>
</evidence>
<keyword evidence="6 9" id="KW-1133">Transmembrane helix</keyword>
<dbReference type="Gene3D" id="3.60.110.10">
    <property type="entry name" value="Carbon-nitrogen hydrolase"/>
    <property type="match status" value="1"/>
</dbReference>
<sequence>MKKIEILVFFIALFISSNSSYFSSGFNNTGFLIWFAATPIFLYSFFNNYKRTALLALISFFIGSLSYFEYFKTLPDIILTLIFKSLVYSCLILLSKYIFLLNKKWYLVFFPPSLFAFTEFIFSLISDHGTFGSLAYSQIDNLPLIQIVSIAGLYAVTFLIYLFSFSLAQAIYILVINGCKKSLISFLPTFIIFLSVIIFGFWRINSLEDNKSEKIKVGLASIDSLFALSFIPNEKTATEVIHKYLALIPALKKDGAQIIVFPEKIVTLTTKYESSIANLIAESAKKNDVMIIIGIRRMNIDNKNYNSAWIFSQEGVLTTTYNKNYLLPGFEIKTKNSLPELTPGKSFLGFNYEQNKFGIAICKDMDFQATALANSEQKASIVFVPALDFVTDAWLHGKIAIFRGIEGGFSVVRAPAQGILMVSDETGKILSKITTSETKTTYAIVAVPLGKGDTFFSKYPHLFLYILGVNSFLLILLSIPIKKPKTAKI</sequence>